<dbReference type="eggNOG" id="COG0467">
    <property type="taxonomic scope" value="Bacteria"/>
</dbReference>
<evidence type="ECO:0000313" key="2">
    <source>
        <dbReference type="EMBL" id="AEH88828.1"/>
    </source>
</evidence>
<reference evidence="2 3" key="1">
    <citation type="submission" date="2010-10" db="EMBL/GenBank/DDBJ databases">
        <title>Complete sequence of Mesorhizobium opportunistum WSM2075.</title>
        <authorList>
            <consortium name="US DOE Joint Genome Institute"/>
            <person name="Lucas S."/>
            <person name="Copeland A."/>
            <person name="Lapidus A."/>
            <person name="Cheng J.-F."/>
            <person name="Bruce D."/>
            <person name="Goodwin L."/>
            <person name="Pitluck S."/>
            <person name="Chertkov O."/>
            <person name="Misra M."/>
            <person name="Detter J.C."/>
            <person name="Han C."/>
            <person name="Tapia R."/>
            <person name="Land M."/>
            <person name="Hauser L."/>
            <person name="Kyrpides N."/>
            <person name="Ovchinnikova G."/>
            <person name="Mavrommatis K.M."/>
            <person name="Tiwari R.P."/>
            <person name="Howieson J.G."/>
            <person name="O'Hara G.W."/>
            <person name="Nandasena K.G."/>
            <person name="Woyke T."/>
        </authorList>
    </citation>
    <scope>NUCLEOTIDE SEQUENCE [LARGE SCALE GENOMIC DNA]</scope>
    <source>
        <strain evidence="3">LMG 24607 / HAMBI 3007 / WSM2075</strain>
    </source>
</reference>
<organism evidence="2 3">
    <name type="scientific">Mesorhizobium opportunistum (strain LMG 24607 / HAMBI 3007 / WSM2075)</name>
    <dbReference type="NCBI Taxonomy" id="536019"/>
    <lineage>
        <taxon>Bacteria</taxon>
        <taxon>Pseudomonadati</taxon>
        <taxon>Pseudomonadota</taxon>
        <taxon>Alphaproteobacteria</taxon>
        <taxon>Hyphomicrobiales</taxon>
        <taxon>Phyllobacteriaceae</taxon>
        <taxon>Mesorhizobium</taxon>
    </lineage>
</organism>
<dbReference type="Proteomes" id="UP000001623">
    <property type="component" value="Chromosome"/>
</dbReference>
<dbReference type="InterPro" id="IPR025847">
    <property type="entry name" value="MEDS_domain"/>
</dbReference>
<dbReference type="AlphaFoldDB" id="F7YAR8"/>
<gene>
    <name evidence="2" type="ordered locus">Mesop_4404</name>
</gene>
<name>F7YAR8_MESOW</name>
<feature type="domain" description="MEDS" evidence="1">
    <location>
        <begin position="2"/>
        <end position="113"/>
    </location>
</feature>
<evidence type="ECO:0000259" key="1">
    <source>
        <dbReference type="Pfam" id="PF14417"/>
    </source>
</evidence>
<dbReference type="EMBL" id="CP002279">
    <property type="protein sequence ID" value="AEH88828.1"/>
    <property type="molecule type" value="Genomic_DNA"/>
</dbReference>
<accession>F7YAR8</accession>
<proteinExistence type="predicted"/>
<dbReference type="KEGG" id="mop:Mesop_4404"/>
<evidence type="ECO:0000313" key="3">
    <source>
        <dbReference type="Proteomes" id="UP000001623"/>
    </source>
</evidence>
<sequence length="152" mass="17297">MAGIDTTTAEQSGQLEFRTNTEAYLRDGRFDQDRMLEVFETLASGNAESGFPLSRIVCHMDWASEVRSHIDDLVEFEARVNDVWSRHDDAVICVYDLAKFGGDTVVDIMRTHPMIVIGGILQQNPFFMPPEDFLRELRQRRLGQVSPDKTTS</sequence>
<dbReference type="HOGENOM" id="CLU_1720162_0_0_5"/>
<dbReference type="STRING" id="536019.Mesop_4404"/>
<protein>
    <recommendedName>
        <fullName evidence="1">MEDS domain-containing protein</fullName>
    </recommendedName>
</protein>
<dbReference type="Pfam" id="PF14417">
    <property type="entry name" value="MEDS"/>
    <property type="match status" value="1"/>
</dbReference>